<evidence type="ECO:0000313" key="4">
    <source>
        <dbReference type="EMBL" id="MPN11820.1"/>
    </source>
</evidence>
<protein>
    <recommendedName>
        <fullName evidence="2">3-methyl-2-oxobutanoate hydroxymethyltransferase</fullName>
        <ecNumber evidence="2">2.1.2.11</ecNumber>
    </recommendedName>
</protein>
<dbReference type="GO" id="GO:0015940">
    <property type="term" value="P:pantothenate biosynthetic process"/>
    <property type="evidence" value="ECO:0007669"/>
    <property type="project" value="InterPro"/>
</dbReference>
<dbReference type="PANTHER" id="PTHR20881:SF0">
    <property type="entry name" value="3-METHYL-2-OXOBUTANOATE HYDROXYMETHYLTRANSFERASE"/>
    <property type="match status" value="1"/>
</dbReference>
<comment type="similarity">
    <text evidence="1">Belongs to the PanB family.</text>
</comment>
<evidence type="ECO:0000256" key="1">
    <source>
        <dbReference type="ARBA" id="ARBA00008676"/>
    </source>
</evidence>
<dbReference type="SUPFAM" id="SSF51621">
    <property type="entry name" value="Phosphoenolpyruvate/pyruvate domain"/>
    <property type="match status" value="1"/>
</dbReference>
<dbReference type="GO" id="GO:0003864">
    <property type="term" value="F:3-methyl-2-oxobutanoate hydroxymethyltransferase activity"/>
    <property type="evidence" value="ECO:0007669"/>
    <property type="project" value="UniProtKB-EC"/>
</dbReference>
<keyword evidence="3 4" id="KW-0808">Transferase</keyword>
<evidence type="ECO:0000256" key="3">
    <source>
        <dbReference type="ARBA" id="ARBA00022679"/>
    </source>
</evidence>
<dbReference type="EC" id="2.1.2.11" evidence="2"/>
<dbReference type="GO" id="GO:0008168">
    <property type="term" value="F:methyltransferase activity"/>
    <property type="evidence" value="ECO:0007669"/>
    <property type="project" value="UniProtKB-KW"/>
</dbReference>
<organism evidence="4">
    <name type="scientific">bioreactor metagenome</name>
    <dbReference type="NCBI Taxonomy" id="1076179"/>
    <lineage>
        <taxon>unclassified sequences</taxon>
        <taxon>metagenomes</taxon>
        <taxon>ecological metagenomes</taxon>
    </lineage>
</organism>
<comment type="caution">
    <text evidence="4">The sequence shown here is derived from an EMBL/GenBank/DDBJ whole genome shotgun (WGS) entry which is preliminary data.</text>
</comment>
<accession>A0A645FCZ9</accession>
<dbReference type="InterPro" id="IPR003700">
    <property type="entry name" value="Pantoate_hydroxy_MeTrfase"/>
</dbReference>
<dbReference type="Pfam" id="PF02548">
    <property type="entry name" value="Pantoate_transf"/>
    <property type="match status" value="1"/>
</dbReference>
<sequence>MGHLGLTPQSINKFGSYRARGTKPDEAEKIIQEASRLDAAGVFAIVLEKIPAELAKQITENISVPTIGIGAGKYCDGQILVYSDMLGISVDFNPRFVRRYATLYDTIKNAVIHYSKDVVDSNFPNDNESY</sequence>
<dbReference type="PANTHER" id="PTHR20881">
    <property type="entry name" value="3-METHYL-2-OXOBUTANOATE HYDROXYMETHYLTRANSFERASE"/>
    <property type="match status" value="1"/>
</dbReference>
<keyword evidence="4" id="KW-0489">Methyltransferase</keyword>
<dbReference type="EMBL" id="VSSQ01058086">
    <property type="protein sequence ID" value="MPN11820.1"/>
    <property type="molecule type" value="Genomic_DNA"/>
</dbReference>
<dbReference type="GO" id="GO:0000287">
    <property type="term" value="F:magnesium ion binding"/>
    <property type="evidence" value="ECO:0007669"/>
    <property type="project" value="TreeGrafter"/>
</dbReference>
<evidence type="ECO:0000256" key="2">
    <source>
        <dbReference type="ARBA" id="ARBA00012618"/>
    </source>
</evidence>
<proteinExistence type="inferred from homology"/>
<reference evidence="4" key="1">
    <citation type="submission" date="2019-08" db="EMBL/GenBank/DDBJ databases">
        <authorList>
            <person name="Kucharzyk K."/>
            <person name="Murdoch R.W."/>
            <person name="Higgins S."/>
            <person name="Loffler F."/>
        </authorList>
    </citation>
    <scope>NUCLEOTIDE SEQUENCE</scope>
</reference>
<name>A0A645FCZ9_9ZZZZ</name>
<dbReference type="GO" id="GO:0032259">
    <property type="term" value="P:methylation"/>
    <property type="evidence" value="ECO:0007669"/>
    <property type="project" value="UniProtKB-KW"/>
</dbReference>
<dbReference type="GO" id="GO:0005737">
    <property type="term" value="C:cytoplasm"/>
    <property type="evidence" value="ECO:0007669"/>
    <property type="project" value="TreeGrafter"/>
</dbReference>
<dbReference type="InterPro" id="IPR015813">
    <property type="entry name" value="Pyrv/PenolPyrv_kinase-like_dom"/>
</dbReference>
<dbReference type="InterPro" id="IPR040442">
    <property type="entry name" value="Pyrv_kinase-like_dom_sf"/>
</dbReference>
<dbReference type="Gene3D" id="3.20.20.60">
    <property type="entry name" value="Phosphoenolpyruvate-binding domains"/>
    <property type="match status" value="1"/>
</dbReference>
<gene>
    <name evidence="4" type="primary">panB_31</name>
    <name evidence="4" type="ORF">SDC9_159128</name>
</gene>
<dbReference type="AlphaFoldDB" id="A0A645FCZ9"/>